<evidence type="ECO:0000313" key="3">
    <source>
        <dbReference type="Proteomes" id="UP000178577"/>
    </source>
</evidence>
<sequence>MRLIKAFLDSDVIISSLLSSTGAAYLLTRQKSAVKYISNLSVKEIHIVARRLAINSSIVDKLLRRFKLVRLKKDFGKDYVNDPHDQHVISGAVTAKARFLLTYNLKHFKVEKIKRDFNILVYQPAQFLQYLRSL</sequence>
<dbReference type="SUPFAM" id="SSF88723">
    <property type="entry name" value="PIN domain-like"/>
    <property type="match status" value="1"/>
</dbReference>
<comment type="caution">
    <text evidence="2">The sequence shown here is derived from an EMBL/GenBank/DDBJ whole genome shotgun (WGS) entry which is preliminary data.</text>
</comment>
<dbReference type="InterPro" id="IPR002716">
    <property type="entry name" value="PIN_dom"/>
</dbReference>
<organism evidence="2 3">
    <name type="scientific">Candidatus Curtissbacteria bacterium RIFCSPHIGHO2_01_FULL_40_12</name>
    <dbReference type="NCBI Taxonomy" id="1797710"/>
    <lineage>
        <taxon>Bacteria</taxon>
        <taxon>Candidatus Curtissiibacteriota</taxon>
    </lineage>
</organism>
<dbReference type="Proteomes" id="UP000178577">
    <property type="component" value="Unassembled WGS sequence"/>
</dbReference>
<dbReference type="InterPro" id="IPR029060">
    <property type="entry name" value="PIN-like_dom_sf"/>
</dbReference>
<proteinExistence type="predicted"/>
<dbReference type="InterPro" id="IPR002850">
    <property type="entry name" value="PIN_toxin-like"/>
</dbReference>
<dbReference type="Pfam" id="PF13470">
    <property type="entry name" value="PIN_3"/>
    <property type="match status" value="1"/>
</dbReference>
<dbReference type="AlphaFoldDB" id="A0A1F5G742"/>
<name>A0A1F5G742_9BACT</name>
<evidence type="ECO:0000313" key="2">
    <source>
        <dbReference type="EMBL" id="OGD87693.1"/>
    </source>
</evidence>
<dbReference type="PANTHER" id="PTHR34610">
    <property type="entry name" value="SSL7007 PROTEIN"/>
    <property type="match status" value="1"/>
</dbReference>
<evidence type="ECO:0000259" key="1">
    <source>
        <dbReference type="Pfam" id="PF13470"/>
    </source>
</evidence>
<protein>
    <recommendedName>
        <fullName evidence="1">PIN domain-containing protein</fullName>
    </recommendedName>
</protein>
<feature type="domain" description="PIN" evidence="1">
    <location>
        <begin position="6"/>
        <end position="105"/>
    </location>
</feature>
<dbReference type="PANTHER" id="PTHR34610:SF3">
    <property type="entry name" value="SSL7007 PROTEIN"/>
    <property type="match status" value="1"/>
</dbReference>
<accession>A0A1F5G742</accession>
<dbReference type="EMBL" id="MFAY01000055">
    <property type="protein sequence ID" value="OGD87693.1"/>
    <property type="molecule type" value="Genomic_DNA"/>
</dbReference>
<gene>
    <name evidence="2" type="ORF">A2693_03890</name>
</gene>
<reference evidence="2 3" key="1">
    <citation type="journal article" date="2016" name="Nat. Commun.">
        <title>Thousands of microbial genomes shed light on interconnected biogeochemical processes in an aquifer system.</title>
        <authorList>
            <person name="Anantharaman K."/>
            <person name="Brown C.T."/>
            <person name="Hug L.A."/>
            <person name="Sharon I."/>
            <person name="Castelle C.J."/>
            <person name="Probst A.J."/>
            <person name="Thomas B.C."/>
            <person name="Singh A."/>
            <person name="Wilkins M.J."/>
            <person name="Karaoz U."/>
            <person name="Brodie E.L."/>
            <person name="Williams K.H."/>
            <person name="Hubbard S.S."/>
            <person name="Banfield J.F."/>
        </authorList>
    </citation>
    <scope>NUCLEOTIDE SEQUENCE [LARGE SCALE GENOMIC DNA]</scope>
</reference>